<keyword evidence="4 10" id="KW-0812">Transmembrane</keyword>
<evidence type="ECO:0000313" key="11">
    <source>
        <dbReference type="EMBL" id="OAT86406.1"/>
    </source>
</evidence>
<gene>
    <name evidence="10" type="primary">plsY</name>
    <name evidence="11" type="ORF">A6M21_02970</name>
</gene>
<evidence type="ECO:0000256" key="8">
    <source>
        <dbReference type="ARBA" id="ARBA00023209"/>
    </source>
</evidence>
<dbReference type="Proteomes" id="UP000078532">
    <property type="component" value="Unassembled WGS sequence"/>
</dbReference>
<protein>
    <recommendedName>
        <fullName evidence="10">Glycerol-3-phosphate acyltransferase</fullName>
    </recommendedName>
    <alternativeName>
        <fullName evidence="10">Acyl-PO4 G3P acyltransferase</fullName>
    </alternativeName>
    <alternativeName>
        <fullName evidence="10">Acyl-phosphate--glycerol-3-phosphate acyltransferase</fullName>
    </alternativeName>
    <alternativeName>
        <fullName evidence="10">G3P acyltransferase</fullName>
        <shortName evidence="10">GPAT</shortName>
        <ecNumber evidence="10">2.3.1.275</ecNumber>
    </alternativeName>
    <alternativeName>
        <fullName evidence="10">Lysophosphatidic acid synthase</fullName>
        <shortName evidence="10">LPA synthase</shortName>
    </alternativeName>
</protein>
<evidence type="ECO:0000256" key="3">
    <source>
        <dbReference type="ARBA" id="ARBA00022679"/>
    </source>
</evidence>
<comment type="pathway">
    <text evidence="10">Lipid metabolism; phospholipid metabolism.</text>
</comment>
<name>A0A1B7LIN8_9FIRM</name>
<dbReference type="OrthoDB" id="9777124at2"/>
<evidence type="ECO:0000256" key="1">
    <source>
        <dbReference type="ARBA" id="ARBA00022475"/>
    </source>
</evidence>
<dbReference type="InterPro" id="IPR003811">
    <property type="entry name" value="G3P_acylTferase_PlsY"/>
</dbReference>
<comment type="subunit">
    <text evidence="10">Probably interacts with PlsX.</text>
</comment>
<comment type="caution">
    <text evidence="11">The sequence shown here is derived from an EMBL/GenBank/DDBJ whole genome shotgun (WGS) entry which is preliminary data.</text>
</comment>
<dbReference type="SMART" id="SM01207">
    <property type="entry name" value="G3P_acyltransf"/>
    <property type="match status" value="1"/>
</dbReference>
<keyword evidence="2 10" id="KW-0444">Lipid biosynthesis</keyword>
<evidence type="ECO:0000256" key="4">
    <source>
        <dbReference type="ARBA" id="ARBA00022692"/>
    </source>
</evidence>
<feature type="transmembrane region" description="Helical" evidence="10">
    <location>
        <begin position="104"/>
        <end position="128"/>
    </location>
</feature>
<comment type="subcellular location">
    <subcellularLocation>
        <location evidence="10">Cell membrane</location>
        <topology evidence="10">Multi-pass membrane protein</topology>
    </subcellularLocation>
</comment>
<dbReference type="GO" id="GO:0005886">
    <property type="term" value="C:plasma membrane"/>
    <property type="evidence" value="ECO:0007669"/>
    <property type="project" value="UniProtKB-SubCell"/>
</dbReference>
<feature type="transmembrane region" description="Helical" evidence="10">
    <location>
        <begin position="6"/>
        <end position="23"/>
    </location>
</feature>
<sequence length="193" mass="20020">MVQFLAVVTSYLIGSVPVGYLLGRARGVDIRQRGSGNIGATNAWRVLGPAAGTAALLGDAAKGMLAVFLGRHTGGHGLEVLTALAALAGHSWPVFLGFKGGKIIATGLGVFLALAPVPALLALLIWLAVVAVSRYVSLGSIIAAASLPVWMLALRRPLLDTLFAVLAAAIAIYKHRPNIRRLLDGTESRLGGR</sequence>
<evidence type="ECO:0000256" key="5">
    <source>
        <dbReference type="ARBA" id="ARBA00022989"/>
    </source>
</evidence>
<comment type="similarity">
    <text evidence="10">Belongs to the PlsY family.</text>
</comment>
<dbReference type="STRING" id="1838280.A6M21_02970"/>
<evidence type="ECO:0000256" key="2">
    <source>
        <dbReference type="ARBA" id="ARBA00022516"/>
    </source>
</evidence>
<comment type="caution">
    <text evidence="10">Lacks conserved residue(s) required for the propagation of feature annotation.</text>
</comment>
<dbReference type="RefSeq" id="WP_066666135.1">
    <property type="nucleotide sequence ID" value="NZ_LYVF01000013.1"/>
</dbReference>
<evidence type="ECO:0000256" key="10">
    <source>
        <dbReference type="HAMAP-Rule" id="MF_01043"/>
    </source>
</evidence>
<evidence type="ECO:0000256" key="7">
    <source>
        <dbReference type="ARBA" id="ARBA00023136"/>
    </source>
</evidence>
<evidence type="ECO:0000256" key="9">
    <source>
        <dbReference type="ARBA" id="ARBA00023264"/>
    </source>
</evidence>
<dbReference type="GO" id="GO:0008654">
    <property type="term" value="P:phospholipid biosynthetic process"/>
    <property type="evidence" value="ECO:0007669"/>
    <property type="project" value="UniProtKB-UniRule"/>
</dbReference>
<dbReference type="PANTHER" id="PTHR30309">
    <property type="entry name" value="INNER MEMBRANE PROTEIN YGIH"/>
    <property type="match status" value="1"/>
</dbReference>
<organism evidence="11 12">
    <name type="scientific">Desulfotomaculum copahuensis</name>
    <dbReference type="NCBI Taxonomy" id="1838280"/>
    <lineage>
        <taxon>Bacteria</taxon>
        <taxon>Bacillati</taxon>
        <taxon>Bacillota</taxon>
        <taxon>Clostridia</taxon>
        <taxon>Eubacteriales</taxon>
        <taxon>Desulfotomaculaceae</taxon>
        <taxon>Desulfotomaculum</taxon>
    </lineage>
</organism>
<keyword evidence="8 10" id="KW-0594">Phospholipid biosynthesis</keyword>
<keyword evidence="9 10" id="KW-1208">Phospholipid metabolism</keyword>
<evidence type="ECO:0000313" key="12">
    <source>
        <dbReference type="Proteomes" id="UP000078532"/>
    </source>
</evidence>
<keyword evidence="6 10" id="KW-0443">Lipid metabolism</keyword>
<keyword evidence="1 10" id="KW-1003">Cell membrane</keyword>
<feature type="transmembrane region" description="Helical" evidence="10">
    <location>
        <begin position="135"/>
        <end position="151"/>
    </location>
</feature>
<keyword evidence="7 10" id="KW-0472">Membrane</keyword>
<comment type="catalytic activity">
    <reaction evidence="10">
        <text>an acyl phosphate + sn-glycerol 3-phosphate = a 1-acyl-sn-glycero-3-phosphate + phosphate</text>
        <dbReference type="Rhea" id="RHEA:34075"/>
        <dbReference type="ChEBI" id="CHEBI:43474"/>
        <dbReference type="ChEBI" id="CHEBI:57597"/>
        <dbReference type="ChEBI" id="CHEBI:57970"/>
        <dbReference type="ChEBI" id="CHEBI:59918"/>
        <dbReference type="EC" id="2.3.1.275"/>
    </reaction>
</comment>
<dbReference type="HAMAP" id="MF_01043">
    <property type="entry name" value="PlsY"/>
    <property type="match status" value="1"/>
</dbReference>
<proteinExistence type="inferred from homology"/>
<dbReference type="AlphaFoldDB" id="A0A1B7LIN8"/>
<keyword evidence="11" id="KW-0012">Acyltransferase</keyword>
<keyword evidence="3 10" id="KW-0808">Transferase</keyword>
<reference evidence="11 12" key="1">
    <citation type="submission" date="2016-04" db="EMBL/GenBank/DDBJ databases">
        <authorList>
            <person name="Evans L.H."/>
            <person name="Alamgir A."/>
            <person name="Owens N."/>
            <person name="Weber N.D."/>
            <person name="Virtaneva K."/>
            <person name="Barbian K."/>
            <person name="Babar A."/>
            <person name="Rosenke K."/>
        </authorList>
    </citation>
    <scope>NUCLEOTIDE SEQUENCE [LARGE SCALE GENOMIC DNA]</scope>
    <source>
        <strain evidence="11 12">LMa1</strain>
    </source>
</reference>
<dbReference type="GO" id="GO:0043772">
    <property type="term" value="F:acyl-phosphate glycerol-3-phosphate acyltransferase activity"/>
    <property type="evidence" value="ECO:0007669"/>
    <property type="project" value="UniProtKB-UniRule"/>
</dbReference>
<keyword evidence="12" id="KW-1185">Reference proteome</keyword>
<comment type="function">
    <text evidence="10">Catalyzes the transfer of an acyl group from acyl-phosphate (acyl-PO(4)) to glycerol-3-phosphate (G3P) to form lysophosphatidic acid (LPA). This enzyme utilizes acyl-phosphate as fatty acyl donor, but not acyl-CoA or acyl-ACP.</text>
</comment>
<dbReference type="NCBIfam" id="TIGR00023">
    <property type="entry name" value="glycerol-3-phosphate 1-O-acyltransferase PlsY"/>
    <property type="match status" value="1"/>
</dbReference>
<accession>A0A1B7LIN8</accession>
<dbReference type="Pfam" id="PF02660">
    <property type="entry name" value="G3P_acyltransf"/>
    <property type="match status" value="1"/>
</dbReference>
<dbReference type="EMBL" id="LYVF01000013">
    <property type="protein sequence ID" value="OAT86406.1"/>
    <property type="molecule type" value="Genomic_DNA"/>
</dbReference>
<dbReference type="EC" id="2.3.1.275" evidence="10"/>
<dbReference type="PANTHER" id="PTHR30309:SF0">
    <property type="entry name" value="GLYCEROL-3-PHOSPHATE ACYLTRANSFERASE-RELATED"/>
    <property type="match status" value="1"/>
</dbReference>
<keyword evidence="5 10" id="KW-1133">Transmembrane helix</keyword>
<evidence type="ECO:0000256" key="6">
    <source>
        <dbReference type="ARBA" id="ARBA00023098"/>
    </source>
</evidence>
<dbReference type="UniPathway" id="UPA00085"/>